<gene>
    <name evidence="1" type="ORF">BpHYR1_033243</name>
</gene>
<evidence type="ECO:0000313" key="2">
    <source>
        <dbReference type="Proteomes" id="UP000276133"/>
    </source>
</evidence>
<dbReference type="Proteomes" id="UP000276133">
    <property type="component" value="Unassembled WGS sequence"/>
</dbReference>
<organism evidence="1 2">
    <name type="scientific">Brachionus plicatilis</name>
    <name type="common">Marine rotifer</name>
    <name type="synonym">Brachionus muelleri</name>
    <dbReference type="NCBI Taxonomy" id="10195"/>
    <lineage>
        <taxon>Eukaryota</taxon>
        <taxon>Metazoa</taxon>
        <taxon>Spiralia</taxon>
        <taxon>Gnathifera</taxon>
        <taxon>Rotifera</taxon>
        <taxon>Eurotatoria</taxon>
        <taxon>Monogononta</taxon>
        <taxon>Pseudotrocha</taxon>
        <taxon>Ploima</taxon>
        <taxon>Brachionidae</taxon>
        <taxon>Brachionus</taxon>
    </lineage>
</organism>
<evidence type="ECO:0000313" key="1">
    <source>
        <dbReference type="EMBL" id="RMZ97765.1"/>
    </source>
</evidence>
<dbReference type="EMBL" id="REGN01011196">
    <property type="protein sequence ID" value="RMZ97765.1"/>
    <property type="molecule type" value="Genomic_DNA"/>
</dbReference>
<dbReference type="AlphaFoldDB" id="A0A3M7PF80"/>
<reference evidence="1 2" key="1">
    <citation type="journal article" date="2018" name="Sci. Rep.">
        <title>Genomic signatures of local adaptation to the degree of environmental predictability in rotifers.</title>
        <authorList>
            <person name="Franch-Gras L."/>
            <person name="Hahn C."/>
            <person name="Garcia-Roger E.M."/>
            <person name="Carmona M.J."/>
            <person name="Serra M."/>
            <person name="Gomez A."/>
        </authorList>
    </citation>
    <scope>NUCLEOTIDE SEQUENCE [LARGE SCALE GENOMIC DNA]</scope>
    <source>
        <strain evidence="1">HYR1</strain>
    </source>
</reference>
<accession>A0A3M7PF80</accession>
<proteinExistence type="predicted"/>
<keyword evidence="2" id="KW-1185">Reference proteome</keyword>
<protein>
    <submittedName>
        <fullName evidence="1">Uncharacterized protein</fullName>
    </submittedName>
</protein>
<sequence>MVKMLGSYCGRLYSNINTREQDNKKYMHSNQSCLKVTSLKSSPSPDFKFFWTRFKNGFVIFQYKSELFKELLIKTLKF</sequence>
<name>A0A3M7PF80_BRAPC</name>
<comment type="caution">
    <text evidence="1">The sequence shown here is derived from an EMBL/GenBank/DDBJ whole genome shotgun (WGS) entry which is preliminary data.</text>
</comment>